<dbReference type="SUPFAM" id="SSF49464">
    <property type="entry name" value="Carboxypeptidase regulatory domain-like"/>
    <property type="match status" value="1"/>
</dbReference>
<accession>A0ABS9SDM7</accession>
<dbReference type="EMBL" id="JAKWBL010000001">
    <property type="protein sequence ID" value="MCH5596443.1"/>
    <property type="molecule type" value="Genomic_DNA"/>
</dbReference>
<evidence type="ECO:0000313" key="1">
    <source>
        <dbReference type="EMBL" id="MCH5596443.1"/>
    </source>
</evidence>
<sequence length="61" mass="6996">MVSVVARQESMDVATTLTGKDGSFNLNNLNQEGTYDFYFSYVGYETYVEKNIVLKKIRALY</sequence>
<dbReference type="RefSeq" id="WP_240825226.1">
    <property type="nucleotide sequence ID" value="NZ_JAKWBL010000001.1"/>
</dbReference>
<protein>
    <submittedName>
        <fullName evidence="1">Carboxypeptidase-like regulatory domain-containing protein</fullName>
    </submittedName>
</protein>
<keyword evidence="2" id="KW-1185">Reference proteome</keyword>
<proteinExistence type="predicted"/>
<comment type="caution">
    <text evidence="1">The sequence shown here is derived from an EMBL/GenBank/DDBJ whole genome shotgun (WGS) entry which is preliminary data.</text>
</comment>
<gene>
    <name evidence="1" type="ORF">MKP09_00145</name>
</gene>
<dbReference type="InterPro" id="IPR008969">
    <property type="entry name" value="CarboxyPept-like_regulatory"/>
</dbReference>
<dbReference type="Gene3D" id="2.60.40.1120">
    <property type="entry name" value="Carboxypeptidase-like, regulatory domain"/>
    <property type="match status" value="1"/>
</dbReference>
<evidence type="ECO:0000313" key="2">
    <source>
        <dbReference type="Proteomes" id="UP001202248"/>
    </source>
</evidence>
<organism evidence="1 2">
    <name type="scientific">Niabella ginsengisoli</name>
    <dbReference type="NCBI Taxonomy" id="522298"/>
    <lineage>
        <taxon>Bacteria</taxon>
        <taxon>Pseudomonadati</taxon>
        <taxon>Bacteroidota</taxon>
        <taxon>Chitinophagia</taxon>
        <taxon>Chitinophagales</taxon>
        <taxon>Chitinophagaceae</taxon>
        <taxon>Niabella</taxon>
    </lineage>
</organism>
<dbReference type="Pfam" id="PF13620">
    <property type="entry name" value="CarboxypepD_reg"/>
    <property type="match status" value="1"/>
</dbReference>
<name>A0ABS9SDM7_9BACT</name>
<dbReference type="Proteomes" id="UP001202248">
    <property type="component" value="Unassembled WGS sequence"/>
</dbReference>
<reference evidence="1 2" key="1">
    <citation type="submission" date="2022-02" db="EMBL/GenBank/DDBJ databases">
        <authorList>
            <person name="Min J."/>
        </authorList>
    </citation>
    <scope>NUCLEOTIDE SEQUENCE [LARGE SCALE GENOMIC DNA]</scope>
    <source>
        <strain evidence="1 2">GR10-1</strain>
    </source>
</reference>